<dbReference type="EMBL" id="JARJLG010000180">
    <property type="protein sequence ID" value="KAJ7731832.1"/>
    <property type="molecule type" value="Genomic_DNA"/>
</dbReference>
<comment type="caution">
    <text evidence="2">The sequence shown here is derived from an EMBL/GenBank/DDBJ whole genome shotgun (WGS) entry which is preliminary data.</text>
</comment>
<accession>A0AAD7MV05</accession>
<keyword evidence="3" id="KW-1185">Reference proteome</keyword>
<evidence type="ECO:0000313" key="2">
    <source>
        <dbReference type="EMBL" id="KAJ7731832.1"/>
    </source>
</evidence>
<proteinExistence type="predicted"/>
<feature type="region of interest" description="Disordered" evidence="1">
    <location>
        <begin position="255"/>
        <end position="279"/>
    </location>
</feature>
<sequence length="279" mass="30079">MTGIRGSSPSNKRNSFATGPVIQHHAYHRAHPSLQVPRIRSHSHSASIPETLLVLHSTSPHRRSRHLRATRCTLRRRRLGSSSDERSGPSASMTPSPFFSAFFVLRRIWRTPEELRLSASGDSSTGGNGTILWAPAEQKRKQLIAREPVHPLRYTPGLPSIHSRPCLYAAPSSAFRAIESERTPYVSCSGADWRVGGYNGAGRAAHFGGICPVFFGFALISLRLGLAAGRGGFHFRGSENGARSRAACLEGRVGASEGSKGSVRKGAGGAHLRGEPAEM</sequence>
<gene>
    <name evidence="2" type="ORF">DFH07DRAFT_150669</name>
</gene>
<feature type="region of interest" description="Disordered" evidence="1">
    <location>
        <begin position="55"/>
        <end position="93"/>
    </location>
</feature>
<feature type="compositionally biased region" description="Basic residues" evidence="1">
    <location>
        <begin position="59"/>
        <end position="79"/>
    </location>
</feature>
<evidence type="ECO:0000313" key="3">
    <source>
        <dbReference type="Proteomes" id="UP001215280"/>
    </source>
</evidence>
<name>A0AAD7MV05_9AGAR</name>
<dbReference type="Proteomes" id="UP001215280">
    <property type="component" value="Unassembled WGS sequence"/>
</dbReference>
<organism evidence="2 3">
    <name type="scientific">Mycena maculata</name>
    <dbReference type="NCBI Taxonomy" id="230809"/>
    <lineage>
        <taxon>Eukaryota</taxon>
        <taxon>Fungi</taxon>
        <taxon>Dikarya</taxon>
        <taxon>Basidiomycota</taxon>
        <taxon>Agaricomycotina</taxon>
        <taxon>Agaricomycetes</taxon>
        <taxon>Agaricomycetidae</taxon>
        <taxon>Agaricales</taxon>
        <taxon>Marasmiineae</taxon>
        <taxon>Mycenaceae</taxon>
        <taxon>Mycena</taxon>
    </lineage>
</organism>
<evidence type="ECO:0000256" key="1">
    <source>
        <dbReference type="SAM" id="MobiDB-lite"/>
    </source>
</evidence>
<protein>
    <submittedName>
        <fullName evidence="2">Uncharacterized protein</fullName>
    </submittedName>
</protein>
<dbReference type="AlphaFoldDB" id="A0AAD7MV05"/>
<reference evidence="2" key="1">
    <citation type="submission" date="2023-03" db="EMBL/GenBank/DDBJ databases">
        <title>Massive genome expansion in bonnet fungi (Mycena s.s.) driven by repeated elements and novel gene families across ecological guilds.</title>
        <authorList>
            <consortium name="Lawrence Berkeley National Laboratory"/>
            <person name="Harder C.B."/>
            <person name="Miyauchi S."/>
            <person name="Viragh M."/>
            <person name="Kuo A."/>
            <person name="Thoen E."/>
            <person name="Andreopoulos B."/>
            <person name="Lu D."/>
            <person name="Skrede I."/>
            <person name="Drula E."/>
            <person name="Henrissat B."/>
            <person name="Morin E."/>
            <person name="Kohler A."/>
            <person name="Barry K."/>
            <person name="LaButti K."/>
            <person name="Morin E."/>
            <person name="Salamov A."/>
            <person name="Lipzen A."/>
            <person name="Mereny Z."/>
            <person name="Hegedus B."/>
            <person name="Baldrian P."/>
            <person name="Stursova M."/>
            <person name="Weitz H."/>
            <person name="Taylor A."/>
            <person name="Grigoriev I.V."/>
            <person name="Nagy L.G."/>
            <person name="Martin F."/>
            <person name="Kauserud H."/>
        </authorList>
    </citation>
    <scope>NUCLEOTIDE SEQUENCE</scope>
    <source>
        <strain evidence="2">CBHHK188m</strain>
    </source>
</reference>